<dbReference type="Proteomes" id="UP000616885">
    <property type="component" value="Unassembled WGS sequence"/>
</dbReference>
<evidence type="ECO:0000313" key="2">
    <source>
        <dbReference type="Proteomes" id="UP000616885"/>
    </source>
</evidence>
<dbReference type="EMBL" id="JADCTT010000001">
    <property type="protein sequence ID" value="KAF9758469.1"/>
    <property type="molecule type" value="Genomic_DNA"/>
</dbReference>
<protein>
    <submittedName>
        <fullName evidence="1">Uncharacterized protein</fullName>
    </submittedName>
</protein>
<dbReference type="AlphaFoldDB" id="A0A8H7NLM7"/>
<organism evidence="1 2">
    <name type="scientific">Bionectria ochroleuca</name>
    <name type="common">Gliocladium roseum</name>
    <dbReference type="NCBI Taxonomy" id="29856"/>
    <lineage>
        <taxon>Eukaryota</taxon>
        <taxon>Fungi</taxon>
        <taxon>Dikarya</taxon>
        <taxon>Ascomycota</taxon>
        <taxon>Pezizomycotina</taxon>
        <taxon>Sordariomycetes</taxon>
        <taxon>Hypocreomycetidae</taxon>
        <taxon>Hypocreales</taxon>
        <taxon>Bionectriaceae</taxon>
        <taxon>Clonostachys</taxon>
    </lineage>
</organism>
<gene>
    <name evidence="1" type="ORF">IM811_000163</name>
</gene>
<proteinExistence type="predicted"/>
<reference evidence="1" key="1">
    <citation type="submission" date="2020-10" db="EMBL/GenBank/DDBJ databases">
        <title>High-Quality Genome Resource of Clonostachys rosea strain S41 by Oxford Nanopore Long-Read Sequencing.</title>
        <authorList>
            <person name="Wang H."/>
        </authorList>
    </citation>
    <scope>NUCLEOTIDE SEQUENCE</scope>
    <source>
        <strain evidence="1">S41</strain>
    </source>
</reference>
<sequence>MEKRALATPVVDLRLSNIYQHDSVSTVCILSRCFVITPDAQDLILLRDGFRKIQSRPWLGCENEPARPTIKSRLLIVSGDVEMPPFDLRVHPTRHCNSSHSNHERNDRHTEARCFILAVAPGRGSVATGLLRLISLGQHSHARS</sequence>
<accession>A0A8H7NLM7</accession>
<name>A0A8H7NLM7_BIOOC</name>
<evidence type="ECO:0000313" key="1">
    <source>
        <dbReference type="EMBL" id="KAF9758469.1"/>
    </source>
</evidence>
<comment type="caution">
    <text evidence="1">The sequence shown here is derived from an EMBL/GenBank/DDBJ whole genome shotgun (WGS) entry which is preliminary data.</text>
</comment>